<reference evidence="6 7" key="1">
    <citation type="submission" date="2018-06" db="EMBL/GenBank/DDBJ databases">
        <title>Spirosoma sp. HMF3257 Genome sequencing and assembly.</title>
        <authorList>
            <person name="Kang H."/>
            <person name="Cha I."/>
            <person name="Kim H."/>
            <person name="Kang J."/>
            <person name="Joh K."/>
        </authorList>
    </citation>
    <scope>NUCLEOTIDE SEQUENCE [LARGE SCALE GENOMIC DNA]</scope>
    <source>
        <strain evidence="6 7">HMF3257</strain>
    </source>
</reference>
<dbReference type="InterPro" id="IPR006260">
    <property type="entry name" value="TonB/TolA_C"/>
</dbReference>
<sequence>MAMTAFRHLLVALLVVGIRSVGYTQTDSLGINQLAFLPLAVTHPHVVSTGSDYYHPLEAFRVALLSRVHYPPEALHMGLEGTVMIRVELLSDNQIGQVRIVRSAGAWLDKAVLQAVREVQKGVPRDALDVPIRQAIDYPVVFRP</sequence>
<dbReference type="Proteomes" id="UP000249016">
    <property type="component" value="Unassembled WGS sequence"/>
</dbReference>
<accession>A0A327NUP6</accession>
<dbReference type="OrthoDB" id="9792439at2"/>
<dbReference type="Pfam" id="PF03544">
    <property type="entry name" value="TonB_C"/>
    <property type="match status" value="1"/>
</dbReference>
<dbReference type="Gene3D" id="3.30.1150.10">
    <property type="match status" value="1"/>
</dbReference>
<proteinExistence type="predicted"/>
<evidence type="ECO:0000313" key="7">
    <source>
        <dbReference type="Proteomes" id="UP000249016"/>
    </source>
</evidence>
<keyword evidence="4" id="KW-0472">Membrane</keyword>
<evidence type="ECO:0000256" key="4">
    <source>
        <dbReference type="ARBA" id="ARBA00023136"/>
    </source>
</evidence>
<dbReference type="NCBIfam" id="TIGR01352">
    <property type="entry name" value="tonB_Cterm"/>
    <property type="match status" value="1"/>
</dbReference>
<name>A0A327NUP6_9BACT</name>
<dbReference type="SUPFAM" id="SSF74653">
    <property type="entry name" value="TolA/TonB C-terminal domain"/>
    <property type="match status" value="1"/>
</dbReference>
<evidence type="ECO:0000256" key="3">
    <source>
        <dbReference type="ARBA" id="ARBA00022989"/>
    </source>
</evidence>
<gene>
    <name evidence="6" type="ORF">HMF3257_36030</name>
</gene>
<evidence type="ECO:0000259" key="5">
    <source>
        <dbReference type="PROSITE" id="PS52015"/>
    </source>
</evidence>
<evidence type="ECO:0000256" key="2">
    <source>
        <dbReference type="ARBA" id="ARBA00022692"/>
    </source>
</evidence>
<feature type="domain" description="TonB C-terminal" evidence="5">
    <location>
        <begin position="55"/>
        <end position="144"/>
    </location>
</feature>
<dbReference type="InterPro" id="IPR037682">
    <property type="entry name" value="TonB_C"/>
</dbReference>
<dbReference type="PROSITE" id="PS52015">
    <property type="entry name" value="TONB_CTD"/>
    <property type="match status" value="1"/>
</dbReference>
<protein>
    <recommendedName>
        <fullName evidence="5">TonB C-terminal domain-containing protein</fullName>
    </recommendedName>
</protein>
<comment type="caution">
    <text evidence="6">The sequence shown here is derived from an EMBL/GenBank/DDBJ whole genome shotgun (WGS) entry which is preliminary data.</text>
</comment>
<dbReference type="EMBL" id="QLII01000001">
    <property type="protein sequence ID" value="RAI78159.1"/>
    <property type="molecule type" value="Genomic_DNA"/>
</dbReference>
<keyword evidence="7" id="KW-1185">Reference proteome</keyword>
<dbReference type="GO" id="GO:0055085">
    <property type="term" value="P:transmembrane transport"/>
    <property type="evidence" value="ECO:0007669"/>
    <property type="project" value="InterPro"/>
</dbReference>
<dbReference type="AlphaFoldDB" id="A0A327NUP6"/>
<keyword evidence="2" id="KW-0812">Transmembrane</keyword>
<evidence type="ECO:0000256" key="1">
    <source>
        <dbReference type="ARBA" id="ARBA00004167"/>
    </source>
</evidence>
<organism evidence="6 7">
    <name type="scientific">Spirosoma telluris</name>
    <dbReference type="NCBI Taxonomy" id="2183553"/>
    <lineage>
        <taxon>Bacteria</taxon>
        <taxon>Pseudomonadati</taxon>
        <taxon>Bacteroidota</taxon>
        <taxon>Cytophagia</taxon>
        <taxon>Cytophagales</taxon>
        <taxon>Cytophagaceae</taxon>
        <taxon>Spirosoma</taxon>
    </lineage>
</organism>
<evidence type="ECO:0000313" key="6">
    <source>
        <dbReference type="EMBL" id="RAI78159.1"/>
    </source>
</evidence>
<keyword evidence="3" id="KW-1133">Transmembrane helix</keyword>
<dbReference type="GO" id="GO:0016020">
    <property type="term" value="C:membrane"/>
    <property type="evidence" value="ECO:0007669"/>
    <property type="project" value="UniProtKB-SubCell"/>
</dbReference>
<comment type="subcellular location">
    <subcellularLocation>
        <location evidence="1">Membrane</location>
        <topology evidence="1">Single-pass membrane protein</topology>
    </subcellularLocation>
</comment>